<reference evidence="2" key="1">
    <citation type="submission" date="2020-02" db="EMBL/GenBank/DDBJ databases">
        <authorList>
            <person name="Meier V. D."/>
        </authorList>
    </citation>
    <scope>NUCLEOTIDE SEQUENCE</scope>
    <source>
        <strain evidence="2">AVDCRST_MAG77</strain>
    </source>
</reference>
<dbReference type="GO" id="GO:0004553">
    <property type="term" value="F:hydrolase activity, hydrolyzing O-glycosyl compounds"/>
    <property type="evidence" value="ECO:0007669"/>
    <property type="project" value="TreeGrafter"/>
</dbReference>
<evidence type="ECO:0000256" key="1">
    <source>
        <dbReference type="SAM" id="MobiDB-lite"/>
    </source>
</evidence>
<protein>
    <recommendedName>
        <fullName evidence="3">GH39</fullName>
    </recommendedName>
</protein>
<dbReference type="InterPro" id="IPR017853">
    <property type="entry name" value="GH"/>
</dbReference>
<feature type="region of interest" description="Disordered" evidence="1">
    <location>
        <begin position="553"/>
        <end position="588"/>
    </location>
</feature>
<dbReference type="PANTHER" id="PTHR12631:SF10">
    <property type="entry name" value="BETA-XYLOSIDASE-LIKE PROTEIN-RELATED"/>
    <property type="match status" value="1"/>
</dbReference>
<accession>A0A6J4I6S0</accession>
<evidence type="ECO:0008006" key="3">
    <source>
        <dbReference type="Google" id="ProtNLM"/>
    </source>
</evidence>
<proteinExistence type="predicted"/>
<name>A0A6J4I6S0_9CHLR</name>
<dbReference type="AlphaFoldDB" id="A0A6J4I6S0"/>
<dbReference type="InterPro" id="IPR006311">
    <property type="entry name" value="TAT_signal"/>
</dbReference>
<sequence>MNNRKPAGFNRRDFTRYAAGLGAAAALGPRFGGVARAAVNEQSAGFQALWERIKDVRANQVGVNEAFRAPKFGLDSGAGATRYIVQWFNAEKQRGTVDPNYFMDKGQQLLDTTNPMSTYAMVLGTPGGDPTAVPEGLGLPAMEGGAPNPANTFATFMYNLAKAYAGKLDTFAMWNEVEIPAGATGNGRYFTWGGSAKQYYDLVKVGAMAAKAANPGAKIITSPYSYSVDQQAGIQGDYSQRLPFFDAFEAAVGEDRANAASLIDGVALNLYRNPDDLWDRAWGAIPDYGHTPDKTGFRRRLDRMGLGGKELWITETNAMPYDDPVDGWNPGAKGNPFEMRLTLQEQPSYVWQGLAMAVAAGWNKVFWQALQDDQPVVDELWGLVRAHSDRDNADEGRARPAYRAFQLASRLLGDAEFTGLYVRVRPDSTLAKVRRDASRYKWGLQAVVAQKGDLRTTVLWNRTPDPITVTVGAKGGSAVRLSPDGRGSDISANGGRYTVELAPASRKHPAWDPPNYFFLGGEPVIIVETGVGDHSVDISGTGPANGAFILKDARAEDGSQPDGNAQGDAPPSAANPSGDNVNFIGRFR</sequence>
<dbReference type="Gene3D" id="3.20.20.80">
    <property type="entry name" value="Glycosidases"/>
    <property type="match status" value="1"/>
</dbReference>
<dbReference type="PROSITE" id="PS51318">
    <property type="entry name" value="TAT"/>
    <property type="match status" value="1"/>
</dbReference>
<dbReference type="PANTHER" id="PTHR12631">
    <property type="entry name" value="ALPHA-L-IDURONIDASE"/>
    <property type="match status" value="1"/>
</dbReference>
<evidence type="ECO:0000313" key="2">
    <source>
        <dbReference type="EMBL" id="CAA9242759.1"/>
    </source>
</evidence>
<dbReference type="InterPro" id="IPR051923">
    <property type="entry name" value="Glycosyl_Hydrolase_39"/>
</dbReference>
<dbReference type="EMBL" id="CADCTC010000105">
    <property type="protein sequence ID" value="CAA9242759.1"/>
    <property type="molecule type" value="Genomic_DNA"/>
</dbReference>
<organism evidence="2">
    <name type="scientific">uncultured Chloroflexota bacterium</name>
    <dbReference type="NCBI Taxonomy" id="166587"/>
    <lineage>
        <taxon>Bacteria</taxon>
        <taxon>Bacillati</taxon>
        <taxon>Chloroflexota</taxon>
        <taxon>environmental samples</taxon>
    </lineage>
</organism>
<gene>
    <name evidence="2" type="ORF">AVDCRST_MAG77-1766</name>
</gene>
<dbReference type="SUPFAM" id="SSF51445">
    <property type="entry name" value="(Trans)glycosidases"/>
    <property type="match status" value="1"/>
</dbReference>